<evidence type="ECO:0000313" key="2">
    <source>
        <dbReference type="EMBL" id="USP81832.1"/>
    </source>
</evidence>
<dbReference type="OrthoDB" id="291007at2759"/>
<accession>A0A9Q9DWF6</accession>
<protein>
    <submittedName>
        <fullName evidence="2">Uncharacterized protein</fullName>
    </submittedName>
</protein>
<organism evidence="2 3">
    <name type="scientific">Curvularia clavata</name>
    <dbReference type="NCBI Taxonomy" id="95742"/>
    <lineage>
        <taxon>Eukaryota</taxon>
        <taxon>Fungi</taxon>
        <taxon>Dikarya</taxon>
        <taxon>Ascomycota</taxon>
        <taxon>Pezizomycotina</taxon>
        <taxon>Dothideomycetes</taxon>
        <taxon>Pleosporomycetidae</taxon>
        <taxon>Pleosporales</taxon>
        <taxon>Pleosporineae</taxon>
        <taxon>Pleosporaceae</taxon>
        <taxon>Curvularia</taxon>
    </lineage>
</organism>
<dbReference type="VEuPathDB" id="FungiDB:yc1106_09106"/>
<gene>
    <name evidence="2" type="ORF">yc1106_09106</name>
</gene>
<feature type="signal peptide" evidence="1">
    <location>
        <begin position="1"/>
        <end position="17"/>
    </location>
</feature>
<feature type="chain" id="PRO_5040139916" evidence="1">
    <location>
        <begin position="18"/>
        <end position="129"/>
    </location>
</feature>
<sequence length="129" mass="14165">MKTTSIALLTLFSFAFANPTTSPATCPTCDYRPTLNKCHITTSCILDWGHNGAPKPYYCACRAGYRATNVKPEDTSKQWRLPWVGNAKGDPSQEGRVFVAPGVVCDTLCDQWQLGKDGCKEVKQVDSCL</sequence>
<proteinExistence type="predicted"/>
<reference evidence="2" key="1">
    <citation type="submission" date="2021-12" db="EMBL/GenBank/DDBJ databases">
        <title>Curvularia clavata genome.</title>
        <authorList>
            <person name="Cao Y."/>
        </authorList>
    </citation>
    <scope>NUCLEOTIDE SEQUENCE</scope>
    <source>
        <strain evidence="2">Yc1106</strain>
    </source>
</reference>
<keyword evidence="1" id="KW-0732">Signal</keyword>
<evidence type="ECO:0000256" key="1">
    <source>
        <dbReference type="SAM" id="SignalP"/>
    </source>
</evidence>
<dbReference type="Proteomes" id="UP001056012">
    <property type="component" value="Chromosome 7"/>
</dbReference>
<evidence type="ECO:0000313" key="3">
    <source>
        <dbReference type="Proteomes" id="UP001056012"/>
    </source>
</evidence>
<dbReference type="EMBL" id="CP089280">
    <property type="protein sequence ID" value="USP81832.1"/>
    <property type="molecule type" value="Genomic_DNA"/>
</dbReference>
<dbReference type="AlphaFoldDB" id="A0A9Q9DWF6"/>
<name>A0A9Q9DWF6_CURCL</name>
<keyword evidence="3" id="KW-1185">Reference proteome</keyword>